<dbReference type="Gene3D" id="3.30.9.10">
    <property type="entry name" value="D-Amino Acid Oxidase, subunit A, domain 2"/>
    <property type="match status" value="1"/>
</dbReference>
<keyword evidence="3" id="KW-0274">FAD</keyword>
<organism evidence="6 7">
    <name type="scientific">Methylobacterium crusticola</name>
    <dbReference type="NCBI Taxonomy" id="1697972"/>
    <lineage>
        <taxon>Bacteria</taxon>
        <taxon>Pseudomonadati</taxon>
        <taxon>Pseudomonadota</taxon>
        <taxon>Alphaproteobacteria</taxon>
        <taxon>Hyphomicrobiales</taxon>
        <taxon>Methylobacteriaceae</taxon>
        <taxon>Methylobacterium</taxon>
    </lineage>
</organism>
<dbReference type="Gene3D" id="3.50.50.60">
    <property type="entry name" value="FAD/NAD(P)-binding domain"/>
    <property type="match status" value="1"/>
</dbReference>
<comment type="caution">
    <text evidence="6">The sequence shown here is derived from an EMBL/GenBank/DDBJ whole genome shotgun (WGS) entry which is preliminary data.</text>
</comment>
<dbReference type="Proteomes" id="UP001055167">
    <property type="component" value="Unassembled WGS sequence"/>
</dbReference>
<dbReference type="InterPro" id="IPR036188">
    <property type="entry name" value="FAD/NAD-bd_sf"/>
</dbReference>
<reference evidence="6" key="2">
    <citation type="submission" date="2021-08" db="EMBL/GenBank/DDBJ databases">
        <authorList>
            <person name="Tani A."/>
            <person name="Ola A."/>
            <person name="Ogura Y."/>
            <person name="Katsura K."/>
            <person name="Hayashi T."/>
        </authorList>
    </citation>
    <scope>NUCLEOTIDE SEQUENCE</scope>
    <source>
        <strain evidence="6">KCTC 52305</strain>
    </source>
</reference>
<protein>
    <submittedName>
        <fullName evidence="6">Monomeric sarcosine oxidase</fullName>
    </submittedName>
</protein>
<evidence type="ECO:0000256" key="4">
    <source>
        <dbReference type="ARBA" id="ARBA00023002"/>
    </source>
</evidence>
<name>A0ABQ4QYZ9_9HYPH</name>
<dbReference type="InterPro" id="IPR006076">
    <property type="entry name" value="FAD-dep_OxRdtase"/>
</dbReference>
<dbReference type="Pfam" id="PF01266">
    <property type="entry name" value="DAO"/>
    <property type="match status" value="1"/>
</dbReference>
<evidence type="ECO:0000259" key="5">
    <source>
        <dbReference type="Pfam" id="PF01266"/>
    </source>
</evidence>
<evidence type="ECO:0000256" key="1">
    <source>
        <dbReference type="ARBA" id="ARBA00001974"/>
    </source>
</evidence>
<evidence type="ECO:0000313" key="7">
    <source>
        <dbReference type="Proteomes" id="UP001055167"/>
    </source>
</evidence>
<gene>
    <name evidence="6" type="primary">soxA_2</name>
    <name evidence="6" type="ORF">OPKNFCMD_2526</name>
</gene>
<comment type="cofactor">
    <cofactor evidence="1">
        <name>FAD</name>
        <dbReference type="ChEBI" id="CHEBI:57692"/>
    </cofactor>
</comment>
<dbReference type="PANTHER" id="PTHR10961:SF7">
    <property type="entry name" value="FAD DEPENDENT OXIDOREDUCTASE DOMAIN-CONTAINING PROTEIN"/>
    <property type="match status" value="1"/>
</dbReference>
<accession>A0ABQ4QYZ9</accession>
<feature type="domain" description="FAD dependent oxidoreductase" evidence="5">
    <location>
        <begin position="11"/>
        <end position="375"/>
    </location>
</feature>
<dbReference type="NCBIfam" id="NF008425">
    <property type="entry name" value="PRK11259.1"/>
    <property type="match status" value="1"/>
</dbReference>
<dbReference type="PANTHER" id="PTHR10961">
    <property type="entry name" value="PEROXISOMAL SARCOSINE OXIDASE"/>
    <property type="match status" value="1"/>
</dbReference>
<keyword evidence="7" id="KW-1185">Reference proteome</keyword>
<dbReference type="SUPFAM" id="SSF51905">
    <property type="entry name" value="FAD/NAD(P)-binding domain"/>
    <property type="match status" value="1"/>
</dbReference>
<sequence length="399" mass="43427">MTVATSANSYDVIVVGLGAHGSATVRALAARGVTVLGIDRFSPPHAWGSSHGETRITRQAVGEGEAYAPLVLRSHEIWRELEADTKLDLLVQCGGLVLAPTGGTAKHHGHDDFLSNTITVANRYGIDHEVLTATEIGRRFPQLMLRGDERGYYEPGAGLLHPERCIEAQLRVARAHGAHLRTDERVLTLDDDGSSVTVGTDKGSYRAAQAVVAAGAWIPELAGGTFAQHLKVHRQTLHWFEADDITNYSPDRFPVFIWMWGDKAEDYFYGFPVETSGTLGVKVATEQYGSVSNPDSFDHDVSEEEQQSMYRAQVAPRLRGVGPRCIQSAACLYTTSTDSGFLIDQHPEYPRITVVSACSGHGFKHSAGLGEAICNLYLDDGKYSSAFQPFLVKRLDIGA</sequence>
<dbReference type="RefSeq" id="WP_128565225.1">
    <property type="nucleotide sequence ID" value="NZ_BPQH01000007.1"/>
</dbReference>
<dbReference type="SUPFAM" id="SSF54373">
    <property type="entry name" value="FAD-linked reductases, C-terminal domain"/>
    <property type="match status" value="1"/>
</dbReference>
<evidence type="ECO:0000256" key="2">
    <source>
        <dbReference type="ARBA" id="ARBA00022630"/>
    </source>
</evidence>
<evidence type="ECO:0000313" key="6">
    <source>
        <dbReference type="EMBL" id="GJD49792.1"/>
    </source>
</evidence>
<keyword evidence="4" id="KW-0560">Oxidoreductase</keyword>
<dbReference type="EMBL" id="BPQH01000007">
    <property type="protein sequence ID" value="GJD49792.1"/>
    <property type="molecule type" value="Genomic_DNA"/>
</dbReference>
<reference evidence="6" key="1">
    <citation type="journal article" date="2021" name="Front. Microbiol.">
        <title>Comprehensive Comparative Genomics and Phenotyping of Methylobacterium Species.</title>
        <authorList>
            <person name="Alessa O."/>
            <person name="Ogura Y."/>
            <person name="Fujitani Y."/>
            <person name="Takami H."/>
            <person name="Hayashi T."/>
            <person name="Sahin N."/>
            <person name="Tani A."/>
        </authorList>
    </citation>
    <scope>NUCLEOTIDE SEQUENCE</scope>
    <source>
        <strain evidence="6">KCTC 52305</strain>
    </source>
</reference>
<keyword evidence="2" id="KW-0285">Flavoprotein</keyword>
<dbReference type="InterPro" id="IPR045170">
    <property type="entry name" value="MTOX"/>
</dbReference>
<proteinExistence type="predicted"/>
<evidence type="ECO:0000256" key="3">
    <source>
        <dbReference type="ARBA" id="ARBA00022827"/>
    </source>
</evidence>